<dbReference type="InterPro" id="IPR011250">
    <property type="entry name" value="OMP/PagP_B-barrel"/>
</dbReference>
<proteinExistence type="predicted"/>
<dbReference type="AlphaFoldDB" id="A0A3B0TW68"/>
<feature type="non-terminal residue" evidence="1">
    <location>
        <position position="154"/>
    </location>
</feature>
<organism evidence="1">
    <name type="scientific">hydrothermal vent metagenome</name>
    <dbReference type="NCBI Taxonomy" id="652676"/>
    <lineage>
        <taxon>unclassified sequences</taxon>
        <taxon>metagenomes</taxon>
        <taxon>ecological metagenomes</taxon>
    </lineage>
</organism>
<name>A0A3B0TW68_9ZZZZ</name>
<sequence length="154" mass="16300">MRKLLTIVITAIWALVAAPTTMLSSAFAAEIIPYTPPPIYEVPNLPEVNYGLGGNFYLRGSVAGALWQASDGSYCGCIATFSSPGYGYSVGVGFGYETGDGLRADVTVDYFDIGNLTTATDYTVNLRSGIILANVYYDFNLGEYGAAKGGLGVY</sequence>
<dbReference type="Gene3D" id="2.40.160.20">
    <property type="match status" value="1"/>
</dbReference>
<evidence type="ECO:0000313" key="1">
    <source>
        <dbReference type="EMBL" id="VAW20463.1"/>
    </source>
</evidence>
<reference evidence="1" key="1">
    <citation type="submission" date="2018-06" db="EMBL/GenBank/DDBJ databases">
        <authorList>
            <person name="Zhirakovskaya E."/>
        </authorList>
    </citation>
    <scope>NUCLEOTIDE SEQUENCE</scope>
</reference>
<protein>
    <recommendedName>
        <fullName evidence="2">Outer membrane protein beta-barrel domain-containing protein</fullName>
    </recommendedName>
</protein>
<evidence type="ECO:0008006" key="2">
    <source>
        <dbReference type="Google" id="ProtNLM"/>
    </source>
</evidence>
<accession>A0A3B0TW68</accession>
<dbReference type="SUPFAM" id="SSF56925">
    <property type="entry name" value="OMPA-like"/>
    <property type="match status" value="1"/>
</dbReference>
<dbReference type="EMBL" id="UOEQ01000277">
    <property type="protein sequence ID" value="VAW20463.1"/>
    <property type="molecule type" value="Genomic_DNA"/>
</dbReference>
<gene>
    <name evidence="1" type="ORF">MNBD_ALPHA11-916</name>
</gene>